<feature type="domain" description="DRBM" evidence="4">
    <location>
        <begin position="236"/>
        <end position="305"/>
    </location>
</feature>
<gene>
    <name evidence="5" type="ORF">F0562_017294</name>
</gene>
<dbReference type="InterPro" id="IPR014720">
    <property type="entry name" value="dsRBD_dom"/>
</dbReference>
<dbReference type="CDD" id="cd19907">
    <property type="entry name" value="DSRM_AtDRB-like_rpt1"/>
    <property type="match status" value="1"/>
</dbReference>
<accession>A0A5J4ZH90</accession>
<feature type="domain" description="DRBM" evidence="4">
    <location>
        <begin position="315"/>
        <end position="383"/>
    </location>
</feature>
<keyword evidence="2 3" id="KW-0694">RNA-binding</keyword>
<proteinExistence type="predicted"/>
<dbReference type="OrthoDB" id="5988181at2759"/>
<evidence type="ECO:0000313" key="5">
    <source>
        <dbReference type="EMBL" id="KAA8516888.1"/>
    </source>
</evidence>
<evidence type="ECO:0000256" key="2">
    <source>
        <dbReference type="ARBA" id="ARBA00022884"/>
    </source>
</evidence>
<evidence type="ECO:0000256" key="3">
    <source>
        <dbReference type="PROSITE-ProRule" id="PRU00266"/>
    </source>
</evidence>
<dbReference type="InterPro" id="IPR044450">
    <property type="entry name" value="AtDRB-like_DSRM_1"/>
</dbReference>
<protein>
    <recommendedName>
        <fullName evidence="4">DRBM domain-containing protein</fullName>
    </recommendedName>
</protein>
<evidence type="ECO:0000256" key="1">
    <source>
        <dbReference type="ARBA" id="ARBA00022737"/>
    </source>
</evidence>
<organism evidence="5 6">
    <name type="scientific">Nyssa sinensis</name>
    <dbReference type="NCBI Taxonomy" id="561372"/>
    <lineage>
        <taxon>Eukaryota</taxon>
        <taxon>Viridiplantae</taxon>
        <taxon>Streptophyta</taxon>
        <taxon>Embryophyta</taxon>
        <taxon>Tracheophyta</taxon>
        <taxon>Spermatophyta</taxon>
        <taxon>Magnoliopsida</taxon>
        <taxon>eudicotyledons</taxon>
        <taxon>Gunneridae</taxon>
        <taxon>Pentapetalae</taxon>
        <taxon>asterids</taxon>
        <taxon>Cornales</taxon>
        <taxon>Nyssaceae</taxon>
        <taxon>Nyssa</taxon>
    </lineage>
</organism>
<evidence type="ECO:0000259" key="4">
    <source>
        <dbReference type="PROSITE" id="PS50137"/>
    </source>
</evidence>
<dbReference type="Proteomes" id="UP000325577">
    <property type="component" value="Linkage Group LG8"/>
</dbReference>
<name>A0A5J4ZH90_9ASTE</name>
<dbReference type="PANTHER" id="PTHR46031:SF16">
    <property type="entry name" value="DOUBLE-STRANDED RNA-BINDING PROTEIN 4"/>
    <property type="match status" value="1"/>
</dbReference>
<keyword evidence="6" id="KW-1185">Reference proteome</keyword>
<dbReference type="Gene3D" id="3.30.160.20">
    <property type="match status" value="3"/>
</dbReference>
<dbReference type="SUPFAM" id="SSF54768">
    <property type="entry name" value="dsRNA-binding domain-like"/>
    <property type="match status" value="3"/>
</dbReference>
<sequence>MYKSKLQELCSQQAWRLPKYSTSKDGPDHNPRFKATVTVNGVAFETSDRCRSSKEAQNKAAQLAVDHFTTAPKPLQYLPNKPDALIPSSSGHSTPVTDFDPRVTRLSTGVTLQPIVEENIPIALVDETPLGVKDDSKSTGYSTSIVDFDSRLSTGVTLQPTIEEEIPITLVDETPLGVNEDRKSTGYSTSSINFDMKPSIGVTLQPTTQKTIKTPMDNRTPLEVKDDEKSTVVQHLYKNRLQIFAQKRNLALPVYSCERQGPPHASRFKSKVTIDGKTYESLEFFPTIKEAENAAAKVACDSLSLSEVQEDGYALYKSLLQELSRKKGFCLPKYNTAVSGPPHNPIFISTVEIGGQFFQGQEAKNKKQAEMNAAKVAYIGLQEVKELIPSCSASEVPSILYSDCRLREALKVTSSILQSIIKTGDSQQNVKPKAKLKIQVEQNEEDKGGNQEENSCKMTTVNADAGSHHPPVLPPGSRYQCKKTQMLIFI</sequence>
<dbReference type="SMART" id="SM00358">
    <property type="entry name" value="DSRM"/>
    <property type="match status" value="3"/>
</dbReference>
<dbReference type="PANTHER" id="PTHR46031">
    <property type="match status" value="1"/>
</dbReference>
<dbReference type="Pfam" id="PF00035">
    <property type="entry name" value="dsrm"/>
    <property type="match status" value="3"/>
</dbReference>
<dbReference type="AlphaFoldDB" id="A0A5J4ZH90"/>
<dbReference type="PROSITE" id="PS50137">
    <property type="entry name" value="DS_RBD"/>
    <property type="match status" value="3"/>
</dbReference>
<keyword evidence="1" id="KW-0677">Repeat</keyword>
<reference evidence="5 6" key="1">
    <citation type="submission" date="2019-09" db="EMBL/GenBank/DDBJ databases">
        <title>A chromosome-level genome assembly of the Chinese tupelo Nyssa sinensis.</title>
        <authorList>
            <person name="Yang X."/>
            <person name="Kang M."/>
            <person name="Yang Y."/>
            <person name="Xiong H."/>
            <person name="Wang M."/>
            <person name="Zhang Z."/>
            <person name="Wang Z."/>
            <person name="Wu H."/>
            <person name="Ma T."/>
            <person name="Liu J."/>
            <person name="Xi Z."/>
        </authorList>
    </citation>
    <scope>NUCLEOTIDE SEQUENCE [LARGE SCALE GENOMIC DNA]</scope>
    <source>
        <strain evidence="5">J267</strain>
        <tissue evidence="5">Leaf</tissue>
    </source>
</reference>
<feature type="domain" description="DRBM" evidence="4">
    <location>
        <begin position="1"/>
        <end position="70"/>
    </location>
</feature>
<dbReference type="GO" id="GO:0003725">
    <property type="term" value="F:double-stranded RNA binding"/>
    <property type="evidence" value="ECO:0007669"/>
    <property type="project" value="InterPro"/>
</dbReference>
<evidence type="ECO:0000313" key="6">
    <source>
        <dbReference type="Proteomes" id="UP000325577"/>
    </source>
</evidence>
<dbReference type="EMBL" id="CM018051">
    <property type="protein sequence ID" value="KAA8516888.1"/>
    <property type="molecule type" value="Genomic_DNA"/>
</dbReference>